<dbReference type="CDD" id="cd16922">
    <property type="entry name" value="HATPase_EvgS-ArcB-TorS-like"/>
    <property type="match status" value="1"/>
</dbReference>
<dbReference type="InterPro" id="IPR004358">
    <property type="entry name" value="Sig_transdc_His_kin-like_C"/>
</dbReference>
<evidence type="ECO:0000256" key="3">
    <source>
        <dbReference type="ARBA" id="ARBA00006402"/>
    </source>
</evidence>
<feature type="modified residue" description="Phosphohistidine" evidence="18">
    <location>
        <position position="918"/>
    </location>
</feature>
<evidence type="ECO:0000259" key="23">
    <source>
        <dbReference type="PROSITE" id="PS50109"/>
    </source>
</evidence>
<evidence type="ECO:0000256" key="20">
    <source>
        <dbReference type="SAM" id="Coils"/>
    </source>
</evidence>
<feature type="coiled-coil region" evidence="20">
    <location>
        <begin position="198"/>
        <end position="225"/>
    </location>
</feature>
<feature type="region of interest" description="Disordered" evidence="21">
    <location>
        <begin position="827"/>
        <end position="859"/>
    </location>
</feature>
<comment type="catalytic activity">
    <reaction evidence="1">
        <text>ATP + protein L-histidine = ADP + protein N-phospho-L-histidine.</text>
        <dbReference type="EC" id="2.7.13.3"/>
    </reaction>
</comment>
<feature type="domain" description="Response regulatory" evidence="24">
    <location>
        <begin position="563"/>
        <end position="678"/>
    </location>
</feature>
<evidence type="ECO:0000256" key="13">
    <source>
        <dbReference type="ARBA" id="ARBA00023012"/>
    </source>
</evidence>
<dbReference type="Gene3D" id="1.10.287.130">
    <property type="match status" value="1"/>
</dbReference>
<dbReference type="Proteomes" id="UP000239203">
    <property type="component" value="Unassembled WGS sequence"/>
</dbReference>
<dbReference type="PROSITE" id="PS50885">
    <property type="entry name" value="HAMP"/>
    <property type="match status" value="1"/>
</dbReference>
<evidence type="ECO:0000259" key="25">
    <source>
        <dbReference type="PROSITE" id="PS50885"/>
    </source>
</evidence>
<evidence type="ECO:0000256" key="7">
    <source>
        <dbReference type="ARBA" id="ARBA00022679"/>
    </source>
</evidence>
<dbReference type="FunFam" id="1.10.287.130:FF:000002">
    <property type="entry name" value="Two-component osmosensing histidine kinase"/>
    <property type="match status" value="1"/>
</dbReference>
<keyword evidence="28" id="KW-1185">Reference proteome</keyword>
<keyword evidence="9" id="KW-0547">Nucleotide-binding</keyword>
<evidence type="ECO:0000256" key="4">
    <source>
        <dbReference type="ARBA" id="ARBA00012438"/>
    </source>
</evidence>
<keyword evidence="20" id="KW-0175">Coiled coil</keyword>
<dbReference type="InterPro" id="IPR005467">
    <property type="entry name" value="His_kinase_dom"/>
</dbReference>
<evidence type="ECO:0000256" key="5">
    <source>
        <dbReference type="ARBA" id="ARBA00022475"/>
    </source>
</evidence>
<dbReference type="GO" id="GO:0005886">
    <property type="term" value="C:plasma membrane"/>
    <property type="evidence" value="ECO:0007669"/>
    <property type="project" value="UniProtKB-SubCell"/>
</dbReference>
<proteinExistence type="inferred from homology"/>
<gene>
    <name evidence="27" type="ORF">CLV40_1321</name>
</gene>
<dbReference type="InterPro" id="IPR008207">
    <property type="entry name" value="Sig_transdc_His_kin_Hpt_dom"/>
</dbReference>
<dbReference type="InterPro" id="IPR036097">
    <property type="entry name" value="HisK_dim/P_sf"/>
</dbReference>
<dbReference type="Gene3D" id="3.30.565.10">
    <property type="entry name" value="Histidine kinase-like ATPase, C-terminal domain"/>
    <property type="match status" value="1"/>
</dbReference>
<dbReference type="PROSITE" id="PS50894">
    <property type="entry name" value="HPT"/>
    <property type="match status" value="1"/>
</dbReference>
<evidence type="ECO:0000256" key="6">
    <source>
        <dbReference type="ARBA" id="ARBA00022553"/>
    </source>
</evidence>
<dbReference type="SMART" id="SM00388">
    <property type="entry name" value="HisKA"/>
    <property type="match status" value="1"/>
</dbReference>
<evidence type="ECO:0000256" key="10">
    <source>
        <dbReference type="ARBA" id="ARBA00022777"/>
    </source>
</evidence>
<protein>
    <recommendedName>
        <fullName evidence="17">Circadian input-output histidine kinase CikA</fullName>
        <ecNumber evidence="4">2.7.13.3</ecNumber>
    </recommendedName>
    <alternativeName>
        <fullName evidence="16">Sensory/regulatory protein RpfC</fullName>
    </alternativeName>
</protein>
<dbReference type="SMART" id="SM00448">
    <property type="entry name" value="REC"/>
    <property type="match status" value="2"/>
</dbReference>
<dbReference type="CDD" id="cd00088">
    <property type="entry name" value="HPT"/>
    <property type="match status" value="1"/>
</dbReference>
<evidence type="ECO:0000256" key="9">
    <source>
        <dbReference type="ARBA" id="ARBA00022741"/>
    </source>
</evidence>
<evidence type="ECO:0000313" key="27">
    <source>
        <dbReference type="EMBL" id="PPK63068.1"/>
    </source>
</evidence>
<dbReference type="PROSITE" id="PS50110">
    <property type="entry name" value="RESPONSE_REGULATORY"/>
    <property type="match status" value="2"/>
</dbReference>
<dbReference type="Pfam" id="PF01627">
    <property type="entry name" value="Hpt"/>
    <property type="match status" value="1"/>
</dbReference>
<dbReference type="CDD" id="cd17546">
    <property type="entry name" value="REC_hyHK_CKI1_RcsC-like"/>
    <property type="match status" value="2"/>
</dbReference>
<dbReference type="SUPFAM" id="SSF47384">
    <property type="entry name" value="Homodimeric domain of signal transducing histidine kinase"/>
    <property type="match status" value="1"/>
</dbReference>
<keyword evidence="10 27" id="KW-0418">Kinase</keyword>
<feature type="compositionally biased region" description="Basic and acidic residues" evidence="21">
    <location>
        <begin position="1"/>
        <end position="14"/>
    </location>
</feature>
<dbReference type="InterPro" id="IPR003660">
    <property type="entry name" value="HAMP_dom"/>
</dbReference>
<evidence type="ECO:0000256" key="19">
    <source>
        <dbReference type="PROSITE-ProRule" id="PRU00169"/>
    </source>
</evidence>
<dbReference type="Gene3D" id="6.10.340.10">
    <property type="match status" value="1"/>
</dbReference>
<comment type="similarity">
    <text evidence="3">In the N-terminal section; belongs to the phytochrome family.</text>
</comment>
<feature type="domain" description="Histidine kinase" evidence="23">
    <location>
        <begin position="318"/>
        <end position="542"/>
    </location>
</feature>
<keyword evidence="13" id="KW-0902">Two-component regulatory system</keyword>
<dbReference type="PRINTS" id="PR00344">
    <property type="entry name" value="BCTRLSENSOR"/>
</dbReference>
<feature type="domain" description="Response regulatory" evidence="24">
    <location>
        <begin position="702"/>
        <end position="819"/>
    </location>
</feature>
<dbReference type="InterPro" id="IPR007891">
    <property type="entry name" value="CHASE3"/>
</dbReference>
<dbReference type="InterPro" id="IPR003661">
    <property type="entry name" value="HisK_dim/P_dom"/>
</dbReference>
<feature type="transmembrane region" description="Helical" evidence="22">
    <location>
        <begin position="230"/>
        <end position="249"/>
    </location>
</feature>
<feature type="modified residue" description="4-aspartylphosphate" evidence="19">
    <location>
        <position position="751"/>
    </location>
</feature>
<dbReference type="AlphaFoldDB" id="A0A2S6GCU7"/>
<reference evidence="27 28" key="1">
    <citation type="submission" date="2018-02" db="EMBL/GenBank/DDBJ databases">
        <title>Genomic Encyclopedia of Archaeal and Bacterial Type Strains, Phase II (KMG-II): from individual species to whole genera.</title>
        <authorList>
            <person name="Goeker M."/>
        </authorList>
    </citation>
    <scope>NUCLEOTIDE SEQUENCE [LARGE SCALE GENOMIC DNA]</scope>
    <source>
        <strain evidence="27 28">YU 961-1</strain>
    </source>
</reference>
<evidence type="ECO:0000256" key="2">
    <source>
        <dbReference type="ARBA" id="ARBA00004651"/>
    </source>
</evidence>
<dbReference type="Pfam" id="PF00672">
    <property type="entry name" value="HAMP"/>
    <property type="match status" value="1"/>
</dbReference>
<evidence type="ECO:0000256" key="8">
    <source>
        <dbReference type="ARBA" id="ARBA00022692"/>
    </source>
</evidence>
<evidence type="ECO:0000256" key="21">
    <source>
        <dbReference type="SAM" id="MobiDB-lite"/>
    </source>
</evidence>
<evidence type="ECO:0000259" key="24">
    <source>
        <dbReference type="PROSITE" id="PS50110"/>
    </source>
</evidence>
<feature type="domain" description="HAMP" evidence="25">
    <location>
        <begin position="251"/>
        <end position="303"/>
    </location>
</feature>
<dbReference type="PANTHER" id="PTHR45339:SF1">
    <property type="entry name" value="HYBRID SIGNAL TRANSDUCTION HISTIDINE KINASE J"/>
    <property type="match status" value="1"/>
</dbReference>
<keyword evidence="14 22" id="KW-0472">Membrane</keyword>
<dbReference type="InterPro" id="IPR036890">
    <property type="entry name" value="HATPase_C_sf"/>
</dbReference>
<dbReference type="Gene3D" id="1.20.120.160">
    <property type="entry name" value="HPT domain"/>
    <property type="match status" value="1"/>
</dbReference>
<keyword evidence="8 22" id="KW-0812">Transmembrane</keyword>
<dbReference type="EC" id="2.7.13.3" evidence="4"/>
<dbReference type="InterPro" id="IPR036641">
    <property type="entry name" value="HPT_dom_sf"/>
</dbReference>
<dbReference type="Pfam" id="PF02518">
    <property type="entry name" value="HATPase_c"/>
    <property type="match status" value="1"/>
</dbReference>
<feature type="domain" description="HPt" evidence="26">
    <location>
        <begin position="879"/>
        <end position="979"/>
    </location>
</feature>
<dbReference type="GO" id="GO:0000155">
    <property type="term" value="F:phosphorelay sensor kinase activity"/>
    <property type="evidence" value="ECO:0007669"/>
    <property type="project" value="InterPro"/>
</dbReference>
<dbReference type="FunFam" id="3.30.565.10:FF:000010">
    <property type="entry name" value="Sensor histidine kinase RcsC"/>
    <property type="match status" value="1"/>
</dbReference>
<organism evidence="27 28">
    <name type="scientific">Actinokineospora auranticolor</name>
    <dbReference type="NCBI Taxonomy" id="155976"/>
    <lineage>
        <taxon>Bacteria</taxon>
        <taxon>Bacillati</taxon>
        <taxon>Actinomycetota</taxon>
        <taxon>Actinomycetes</taxon>
        <taxon>Pseudonocardiales</taxon>
        <taxon>Pseudonocardiaceae</taxon>
        <taxon>Actinokineospora</taxon>
    </lineage>
</organism>
<evidence type="ECO:0000256" key="15">
    <source>
        <dbReference type="ARBA" id="ARBA00064003"/>
    </source>
</evidence>
<feature type="region of interest" description="Disordered" evidence="21">
    <location>
        <begin position="1"/>
        <end position="42"/>
    </location>
</feature>
<dbReference type="SUPFAM" id="SSF55874">
    <property type="entry name" value="ATPase domain of HSP90 chaperone/DNA topoisomerase II/histidine kinase"/>
    <property type="match status" value="1"/>
</dbReference>
<feature type="modified residue" description="4-aspartylphosphate" evidence="19">
    <location>
        <position position="613"/>
    </location>
</feature>
<dbReference type="SMART" id="SM00304">
    <property type="entry name" value="HAMP"/>
    <property type="match status" value="1"/>
</dbReference>
<accession>A0A2S6GCU7</accession>
<keyword evidence="12 22" id="KW-1133">Transmembrane helix</keyword>
<dbReference type="EMBL" id="PTIX01000032">
    <property type="protein sequence ID" value="PPK63068.1"/>
    <property type="molecule type" value="Genomic_DNA"/>
</dbReference>
<dbReference type="SUPFAM" id="SSF52172">
    <property type="entry name" value="CheY-like"/>
    <property type="match status" value="2"/>
</dbReference>
<comment type="subcellular location">
    <subcellularLocation>
        <location evidence="2">Cell membrane</location>
        <topology evidence="2">Multi-pass membrane protein</topology>
    </subcellularLocation>
</comment>
<evidence type="ECO:0000256" key="11">
    <source>
        <dbReference type="ARBA" id="ARBA00022840"/>
    </source>
</evidence>
<dbReference type="SUPFAM" id="SSF47226">
    <property type="entry name" value="Histidine-containing phosphotransfer domain, HPT domain"/>
    <property type="match status" value="1"/>
</dbReference>
<dbReference type="CDD" id="cd00082">
    <property type="entry name" value="HisKA"/>
    <property type="match status" value="1"/>
</dbReference>
<dbReference type="Pfam" id="PF00512">
    <property type="entry name" value="HisKA"/>
    <property type="match status" value="1"/>
</dbReference>
<dbReference type="InterPro" id="IPR003594">
    <property type="entry name" value="HATPase_dom"/>
</dbReference>
<evidence type="ECO:0000256" key="16">
    <source>
        <dbReference type="ARBA" id="ARBA00068150"/>
    </source>
</evidence>
<dbReference type="InterPro" id="IPR011006">
    <property type="entry name" value="CheY-like_superfamily"/>
</dbReference>
<comment type="caution">
    <text evidence="27">The sequence shown here is derived from an EMBL/GenBank/DDBJ whole genome shotgun (WGS) entry which is preliminary data.</text>
</comment>
<dbReference type="Gene3D" id="3.40.50.2300">
    <property type="match status" value="2"/>
</dbReference>
<dbReference type="OrthoDB" id="340764at2"/>
<evidence type="ECO:0000259" key="26">
    <source>
        <dbReference type="PROSITE" id="PS50894"/>
    </source>
</evidence>
<evidence type="ECO:0000256" key="22">
    <source>
        <dbReference type="SAM" id="Phobius"/>
    </source>
</evidence>
<dbReference type="CDD" id="cd19410">
    <property type="entry name" value="HK9-like_sensor"/>
    <property type="match status" value="1"/>
</dbReference>
<evidence type="ECO:0000256" key="1">
    <source>
        <dbReference type="ARBA" id="ARBA00000085"/>
    </source>
</evidence>
<dbReference type="PANTHER" id="PTHR45339">
    <property type="entry name" value="HYBRID SIGNAL TRANSDUCTION HISTIDINE KINASE J"/>
    <property type="match status" value="1"/>
</dbReference>
<dbReference type="Pfam" id="PF00072">
    <property type="entry name" value="Response_reg"/>
    <property type="match status" value="2"/>
</dbReference>
<dbReference type="SMART" id="SM00387">
    <property type="entry name" value="HATPase_c"/>
    <property type="match status" value="1"/>
</dbReference>
<comment type="subunit">
    <text evidence="15">At low DSF concentrations, interacts with RpfF.</text>
</comment>
<evidence type="ECO:0000256" key="14">
    <source>
        <dbReference type="ARBA" id="ARBA00023136"/>
    </source>
</evidence>
<keyword evidence="5" id="KW-1003">Cell membrane</keyword>
<dbReference type="InterPro" id="IPR001789">
    <property type="entry name" value="Sig_transdc_resp-reg_receiver"/>
</dbReference>
<feature type="transmembrane region" description="Helical" evidence="22">
    <location>
        <begin position="53"/>
        <end position="74"/>
    </location>
</feature>
<evidence type="ECO:0000256" key="12">
    <source>
        <dbReference type="ARBA" id="ARBA00022989"/>
    </source>
</evidence>
<evidence type="ECO:0000256" key="17">
    <source>
        <dbReference type="ARBA" id="ARBA00074306"/>
    </source>
</evidence>
<sequence length="983" mass="105632">MRGDGPLMDPRDIDPGSIHMAPPTHAPPPDEPEDDLTPEDDHRPTWRWTVGRLLAAGYILAIGSLLVVGFNSFIRIGTLMQDRRPVEHSHEVLAQIGDVWQRIQDAERGQRGFLIAGDPQYLTPYNSAADSLRPALATLRSLVADEPQSVQLAQSLEPVVNDKLDELAETIALYQTQGPAAAIELVSTGRGARDMDAIEDILGTMRREEEELLALREQVSTESGEGTRELIAWTTIGVGALAALGAFWVTRKVTRPVARVTAAAVQVSSGNTTERAVVGGPVEIERMAMAVNASMQAMVEARDQAVAASKAKAAFLATMSHEIRTPMNAVIGMTGLLLDTDLTTEQQELVRIVRDSGDALLAVINEILDYSKIEAGELELEDASFHIADCLDSALALVAVAAGEKDLELIGYVDSSCPPVLRGDATRLRQVLLNLLSNAVKFTARGEVAINVRAERVSNEGDGVIRLHAAVSDTGIGIPQEHLGRLFQSFSQVDASTTRRFGGTGLGLAISHRLAAAMGGDITVNSTPGLGSTFTVTAILRVSPVTGGGDLQPSWAAVMTDRVALVVDDNDTNRSVLSAQLADMGLRSTDFVSAKAALEVVRSGVHFDVALLDMEMPEMDGLELAAKLRQLPSGQRLPLMLLSSVTVPLTKDQREMFESVLTKPVRVSTLRTTLHRLLTGAQEAAERERKPGPAPVGAAVLRILVAEDNLVNQKVAQLMLAKLGYRADMVSNGREAVQAIRLRPYDVILMDVRMPIMDGLEATKTIRAELPEDRQPHIVAMTASVLVEDWNACTAAGMNDYLPKPVRPADLAEVLRKLTAEIPQARIEDDHTPAPRQITEPRTPDKTTKPISTPEVQERATAIRTRLEELTGPDPSEPERALMAKLLTSFSVKSPTTLTELADSLNAGDKEQTATQAHTLKGAAANIGASTLAELFADLEDKARSATLPAAEPTLAPLRDELDLVIAAITLLTTQLGTQALAP</sequence>
<keyword evidence="7" id="KW-0808">Transferase</keyword>
<evidence type="ECO:0000256" key="18">
    <source>
        <dbReference type="PROSITE-ProRule" id="PRU00110"/>
    </source>
</evidence>
<dbReference type="PROSITE" id="PS50109">
    <property type="entry name" value="HIS_KIN"/>
    <property type="match status" value="1"/>
</dbReference>
<dbReference type="GO" id="GO:0005524">
    <property type="term" value="F:ATP binding"/>
    <property type="evidence" value="ECO:0007669"/>
    <property type="project" value="UniProtKB-KW"/>
</dbReference>
<keyword evidence="6 19" id="KW-0597">Phosphoprotein</keyword>
<dbReference type="RefSeq" id="WP_104483015.1">
    <property type="nucleotide sequence ID" value="NZ_PTIX01000032.1"/>
</dbReference>
<dbReference type="Pfam" id="PF05227">
    <property type="entry name" value="CHASE3"/>
    <property type="match status" value="1"/>
</dbReference>
<keyword evidence="11" id="KW-0067">ATP-binding</keyword>
<name>A0A2S6GCU7_9PSEU</name>
<dbReference type="CDD" id="cd06225">
    <property type="entry name" value="HAMP"/>
    <property type="match status" value="1"/>
</dbReference>
<evidence type="ECO:0000313" key="28">
    <source>
        <dbReference type="Proteomes" id="UP000239203"/>
    </source>
</evidence>